<reference evidence="4 5" key="1">
    <citation type="journal article" date="2023" name="Int. J. Syst. Evol. Microbiol.">
        <title>Lactiplantibacillus brownii sp. nov., a novel psychrotolerant species isolated from sauerkraut.</title>
        <authorList>
            <person name="Heng Y.C."/>
            <person name="Silvaraju S."/>
            <person name="Lee J.K.Y."/>
            <person name="Kittelmann S."/>
        </authorList>
    </citation>
    <scope>NUCLEOTIDE SEQUENCE [LARGE SCALE GENOMIC DNA]</scope>
    <source>
        <strain evidence="4 5">WILCCON 0030</strain>
    </source>
</reference>
<dbReference type="Pfam" id="PF00293">
    <property type="entry name" value="NUDIX"/>
    <property type="match status" value="1"/>
</dbReference>
<comment type="caution">
    <text evidence="4">The sequence shown here is derived from an EMBL/GenBank/DDBJ whole genome shotgun (WGS) entry which is preliminary data.</text>
</comment>
<dbReference type="RefSeq" id="WP_308703354.1">
    <property type="nucleotide sequence ID" value="NZ_AP027463.1"/>
</dbReference>
<dbReference type="PROSITE" id="PS00893">
    <property type="entry name" value="NUDIX_BOX"/>
    <property type="match status" value="1"/>
</dbReference>
<proteinExistence type="predicted"/>
<feature type="domain" description="Nudix hydrolase" evidence="3">
    <location>
        <begin position="40"/>
        <end position="170"/>
    </location>
</feature>
<comment type="cofactor">
    <cofactor evidence="1">
        <name>Mg(2+)</name>
        <dbReference type="ChEBI" id="CHEBI:18420"/>
    </cofactor>
</comment>
<accession>A0ABU1AAG1</accession>
<dbReference type="SUPFAM" id="SSF55811">
    <property type="entry name" value="Nudix"/>
    <property type="match status" value="1"/>
</dbReference>
<evidence type="ECO:0000313" key="5">
    <source>
        <dbReference type="Proteomes" id="UP001227831"/>
    </source>
</evidence>
<keyword evidence="2 4" id="KW-0378">Hydrolase</keyword>
<dbReference type="PROSITE" id="PS51462">
    <property type="entry name" value="NUDIX"/>
    <property type="match status" value="1"/>
</dbReference>
<dbReference type="EMBL" id="JAVCWF010000001">
    <property type="protein sequence ID" value="MDQ7937620.1"/>
    <property type="molecule type" value="Genomic_DNA"/>
</dbReference>
<evidence type="ECO:0000256" key="1">
    <source>
        <dbReference type="ARBA" id="ARBA00001946"/>
    </source>
</evidence>
<dbReference type="PANTHER" id="PTHR11839">
    <property type="entry name" value="UDP/ADP-SUGAR PYROPHOSPHATASE"/>
    <property type="match status" value="1"/>
</dbReference>
<gene>
    <name evidence="4" type="ORF">RA086_08245</name>
</gene>
<dbReference type="PANTHER" id="PTHR11839:SF18">
    <property type="entry name" value="NUDIX HYDROLASE DOMAIN-CONTAINING PROTEIN"/>
    <property type="match status" value="1"/>
</dbReference>
<dbReference type="CDD" id="cd03424">
    <property type="entry name" value="NUDIX_ADPRase_Nudt5_UGPPase_Nudt14"/>
    <property type="match status" value="1"/>
</dbReference>
<keyword evidence="5" id="KW-1185">Reference proteome</keyword>
<name>A0ABU1AAG1_9LACO</name>
<evidence type="ECO:0000259" key="3">
    <source>
        <dbReference type="PROSITE" id="PS51462"/>
    </source>
</evidence>
<dbReference type="Gene3D" id="3.90.79.10">
    <property type="entry name" value="Nucleoside Triphosphate Pyrophosphohydrolase"/>
    <property type="match status" value="1"/>
</dbReference>
<evidence type="ECO:0000313" key="4">
    <source>
        <dbReference type="EMBL" id="MDQ7937620.1"/>
    </source>
</evidence>
<dbReference type="InterPro" id="IPR000086">
    <property type="entry name" value="NUDIX_hydrolase_dom"/>
</dbReference>
<dbReference type="GO" id="GO:0016787">
    <property type="term" value="F:hydrolase activity"/>
    <property type="evidence" value="ECO:0007669"/>
    <property type="project" value="UniProtKB-KW"/>
</dbReference>
<dbReference type="EC" id="3.6.-.-" evidence="4"/>
<sequence length="186" mass="20508">MDFEEKVQTRKTVFDGGLVQVERQQVTLPDQSHAIREIVHHQPAVAVLMVTPEREMLLVKQWRSATNGVTLEIPAGKVEAGETATAAAVRELNEETRLVADHLEAVASFYTSPGFTDEYMTLYVATGLHAVAHELPQDPDELLRLKKVALSTALAQVKAGELVDAKTVMAVWYWQSHPELGVTSHG</sequence>
<dbReference type="InterPro" id="IPR020084">
    <property type="entry name" value="NUDIX_hydrolase_CS"/>
</dbReference>
<organism evidence="4 5">
    <name type="scientific">Lactiplantibacillus brownii</name>
    <dbReference type="NCBI Taxonomy" id="3069269"/>
    <lineage>
        <taxon>Bacteria</taxon>
        <taxon>Bacillati</taxon>
        <taxon>Bacillota</taxon>
        <taxon>Bacilli</taxon>
        <taxon>Lactobacillales</taxon>
        <taxon>Lactobacillaceae</taxon>
        <taxon>Lactiplantibacillus</taxon>
    </lineage>
</organism>
<evidence type="ECO:0000256" key="2">
    <source>
        <dbReference type="ARBA" id="ARBA00022801"/>
    </source>
</evidence>
<protein>
    <submittedName>
        <fullName evidence="4">NUDIX hydrolase</fullName>
        <ecNumber evidence="4">3.6.-.-</ecNumber>
    </submittedName>
</protein>
<dbReference type="Proteomes" id="UP001227831">
    <property type="component" value="Unassembled WGS sequence"/>
</dbReference>
<dbReference type="InterPro" id="IPR015797">
    <property type="entry name" value="NUDIX_hydrolase-like_dom_sf"/>
</dbReference>